<dbReference type="GO" id="GO:0034605">
    <property type="term" value="P:cellular response to heat"/>
    <property type="evidence" value="ECO:0007669"/>
    <property type="project" value="TreeGrafter"/>
</dbReference>
<feature type="domain" description="AAA+ ATPase" evidence="4">
    <location>
        <begin position="31"/>
        <end position="167"/>
    </location>
</feature>
<dbReference type="GO" id="GO:0005524">
    <property type="term" value="F:ATP binding"/>
    <property type="evidence" value="ECO:0007669"/>
    <property type="project" value="UniProtKB-KW"/>
</dbReference>
<dbReference type="EMBL" id="DSXI01000231">
    <property type="protein sequence ID" value="HGS04898.1"/>
    <property type="molecule type" value="Genomic_DNA"/>
</dbReference>
<dbReference type="Pfam" id="PF13191">
    <property type="entry name" value="AAA_16"/>
    <property type="match status" value="1"/>
</dbReference>
<keyword evidence="6" id="KW-0645">Protease</keyword>
<dbReference type="CDD" id="cd00009">
    <property type="entry name" value="AAA"/>
    <property type="match status" value="1"/>
</dbReference>
<dbReference type="PANTHER" id="PTHR11638:SF18">
    <property type="entry name" value="HEAT SHOCK PROTEIN 104"/>
    <property type="match status" value="1"/>
</dbReference>
<dbReference type="SMART" id="SM00382">
    <property type="entry name" value="AAA"/>
    <property type="match status" value="2"/>
</dbReference>
<keyword evidence="2 6" id="KW-0067">ATP-binding</keyword>
<gene>
    <name evidence="6" type="ORF">ENT08_04050</name>
</gene>
<dbReference type="GO" id="GO:0016887">
    <property type="term" value="F:ATP hydrolysis activity"/>
    <property type="evidence" value="ECO:0007669"/>
    <property type="project" value="InterPro"/>
</dbReference>
<dbReference type="InterPro" id="IPR003959">
    <property type="entry name" value="ATPase_AAA_core"/>
</dbReference>
<name>A0A7V4G7P7_9BACT</name>
<evidence type="ECO:0000256" key="3">
    <source>
        <dbReference type="ARBA" id="ARBA00023186"/>
    </source>
</evidence>
<dbReference type="AlphaFoldDB" id="A0A7V4G7P7"/>
<dbReference type="SMART" id="SM01086">
    <property type="entry name" value="ClpB_D2-small"/>
    <property type="match status" value="1"/>
</dbReference>
<dbReference type="Gene3D" id="1.10.8.60">
    <property type="match status" value="2"/>
</dbReference>
<comment type="caution">
    <text evidence="6">The sequence shown here is derived from an EMBL/GenBank/DDBJ whole genome shotgun (WGS) entry which is preliminary data.</text>
</comment>
<dbReference type="InterPro" id="IPR001270">
    <property type="entry name" value="ClpA/B"/>
</dbReference>
<protein>
    <submittedName>
        <fullName evidence="6">ATP-dependent Clp protease ATP-binding subunit</fullName>
    </submittedName>
</protein>
<dbReference type="GO" id="GO:0008233">
    <property type="term" value="F:peptidase activity"/>
    <property type="evidence" value="ECO:0007669"/>
    <property type="project" value="UniProtKB-KW"/>
</dbReference>
<accession>A0A7V4G7P7</accession>
<dbReference type="InterPro" id="IPR050130">
    <property type="entry name" value="ClpA_ClpB"/>
</dbReference>
<dbReference type="SUPFAM" id="SSF52540">
    <property type="entry name" value="P-loop containing nucleoside triphosphate hydrolases"/>
    <property type="match status" value="2"/>
</dbReference>
<dbReference type="InterPro" id="IPR027417">
    <property type="entry name" value="P-loop_NTPase"/>
</dbReference>
<dbReference type="PANTHER" id="PTHR11638">
    <property type="entry name" value="ATP-DEPENDENT CLP PROTEASE"/>
    <property type="match status" value="1"/>
</dbReference>
<dbReference type="Pfam" id="PF07724">
    <property type="entry name" value="AAA_2"/>
    <property type="match status" value="1"/>
</dbReference>
<dbReference type="GO" id="GO:0005737">
    <property type="term" value="C:cytoplasm"/>
    <property type="evidence" value="ECO:0007669"/>
    <property type="project" value="TreeGrafter"/>
</dbReference>
<dbReference type="InterPro" id="IPR003593">
    <property type="entry name" value="AAA+_ATPase"/>
</dbReference>
<evidence type="ECO:0000313" key="6">
    <source>
        <dbReference type="EMBL" id="HGS04898.1"/>
    </source>
</evidence>
<dbReference type="InterPro" id="IPR019489">
    <property type="entry name" value="Clp_ATPase_C"/>
</dbReference>
<feature type="domain" description="AAA+ ATPase" evidence="4">
    <location>
        <begin position="304"/>
        <end position="483"/>
    </location>
</feature>
<evidence type="ECO:0000259" key="5">
    <source>
        <dbReference type="SMART" id="SM01086"/>
    </source>
</evidence>
<evidence type="ECO:0000256" key="2">
    <source>
        <dbReference type="ARBA" id="ARBA00022840"/>
    </source>
</evidence>
<evidence type="ECO:0000259" key="4">
    <source>
        <dbReference type="SMART" id="SM00382"/>
    </source>
</evidence>
<dbReference type="Pfam" id="PF10431">
    <property type="entry name" value="ClpB_D2-small"/>
    <property type="match status" value="1"/>
</dbReference>
<dbReference type="GO" id="GO:0006508">
    <property type="term" value="P:proteolysis"/>
    <property type="evidence" value="ECO:0007669"/>
    <property type="project" value="UniProtKB-KW"/>
</dbReference>
<keyword evidence="1" id="KW-0547">Nucleotide-binding</keyword>
<feature type="domain" description="Clp ATPase C-terminal" evidence="5">
    <location>
        <begin position="482"/>
        <end position="570"/>
    </location>
</feature>
<reference evidence="6" key="1">
    <citation type="journal article" date="2020" name="mSystems">
        <title>Genome- and Community-Level Interaction Insights into Carbon Utilization and Element Cycling Functions of Hydrothermarchaeota in Hydrothermal Sediment.</title>
        <authorList>
            <person name="Zhou Z."/>
            <person name="Liu Y."/>
            <person name="Xu W."/>
            <person name="Pan J."/>
            <person name="Luo Z.H."/>
            <person name="Li M."/>
        </authorList>
    </citation>
    <scope>NUCLEOTIDE SEQUENCE [LARGE SCALE GENOMIC DNA]</scope>
    <source>
        <strain evidence="6">SpSt-548</strain>
    </source>
</reference>
<keyword evidence="6" id="KW-0378">Hydrolase</keyword>
<organism evidence="6">
    <name type="scientific">Desulfobacca acetoxidans</name>
    <dbReference type="NCBI Taxonomy" id="60893"/>
    <lineage>
        <taxon>Bacteria</taxon>
        <taxon>Pseudomonadati</taxon>
        <taxon>Thermodesulfobacteriota</taxon>
        <taxon>Desulfobaccia</taxon>
        <taxon>Desulfobaccales</taxon>
        <taxon>Desulfobaccaceae</taxon>
        <taxon>Desulfobacca</taxon>
    </lineage>
</organism>
<evidence type="ECO:0000256" key="1">
    <source>
        <dbReference type="ARBA" id="ARBA00022741"/>
    </source>
</evidence>
<proteinExistence type="predicted"/>
<sequence>MTYEAQFWQGSRVIGREAEINQILTILSRRGMRNIILTGDAGVGKTALISEVAYRIATNQVPTQLRQTRIIQTTFNDLWALAGESDNWAKYFQNLKTLLNEVKKYNAILFIDEIHTIYGHPISMSYLRPRLASGEITILGATTEHEYYTFIQRDRATARRFQVLRIPETDVLTTKQILTSFLEKEKSAGLTLVDADILDYLVSLTNSYIPYQFQPSKALSLLEEVIITKQIGGDRTQISQDDIRKAVCRVVGIPEEAISSPKKRLEAMEEVLNAHILGQKEAIGRLCRRLFISKAGLSVTPDRPDGIFLLAGPTGVGKTELAKALAAYINGSEKDLIRVDMSGLSEAGSIYTLLGVPGRDSLDDAPQNVPHLTRQLRGRPYSVLLLDEIEKAHPSIHLLFLHAFDTGRLHDNLGNEIYLGNTIIIMTTNLGFSVRHPIIGMPGSDPEKMAKEQEEAIMKSIKEKFPPEFLGRIDDILFFKPLTPEIMRGFVGQKLHQLQKITGKRIETTDEAVSLLCEKGFSPEYGARDLNRAIDDLLGYKLALFKLSVDWDQVRVLKIDKMPTAEELVVMGE</sequence>
<dbReference type="CDD" id="cd19499">
    <property type="entry name" value="RecA-like_ClpB_Hsp104-like"/>
    <property type="match status" value="1"/>
</dbReference>
<dbReference type="InterPro" id="IPR041664">
    <property type="entry name" value="AAA_16"/>
</dbReference>
<keyword evidence="3" id="KW-0143">Chaperone</keyword>
<dbReference type="Gene3D" id="3.40.50.300">
    <property type="entry name" value="P-loop containing nucleotide triphosphate hydrolases"/>
    <property type="match status" value="2"/>
</dbReference>
<dbReference type="PRINTS" id="PR00300">
    <property type="entry name" value="CLPPROTEASEA"/>
</dbReference>